<dbReference type="Pfam" id="PF23886">
    <property type="entry name" value="DUF7239"/>
    <property type="match status" value="1"/>
</dbReference>
<reference evidence="1" key="1">
    <citation type="journal article" date="2015" name="Nature">
        <title>Complex archaea that bridge the gap between prokaryotes and eukaryotes.</title>
        <authorList>
            <person name="Spang A."/>
            <person name="Saw J.H."/>
            <person name="Jorgensen S.L."/>
            <person name="Zaremba-Niedzwiedzka K."/>
            <person name="Martijn J."/>
            <person name="Lind A.E."/>
            <person name="van Eijk R."/>
            <person name="Schleper C."/>
            <person name="Guy L."/>
            <person name="Ettema T.J."/>
        </authorList>
    </citation>
    <scope>NUCLEOTIDE SEQUENCE</scope>
</reference>
<evidence type="ECO:0000313" key="1">
    <source>
        <dbReference type="EMBL" id="KKK66436.1"/>
    </source>
</evidence>
<dbReference type="EMBL" id="LAZR01060080">
    <property type="protein sequence ID" value="KKK66436.1"/>
    <property type="molecule type" value="Genomic_DNA"/>
</dbReference>
<accession>A0A0F9A2M3</accession>
<dbReference type="InterPro" id="IPR055663">
    <property type="entry name" value="DUF7239"/>
</dbReference>
<name>A0A0F9A2M3_9ZZZZ</name>
<proteinExistence type="predicted"/>
<sequence length="69" mass="7611">MQVFVNVLGKNDLYSVGLKHPTMTSITIKLADGQEFRIKDGEGKLRISVNGRLAIEPQASNVIQVKEVD</sequence>
<dbReference type="AlphaFoldDB" id="A0A0F9A2M3"/>
<protein>
    <submittedName>
        <fullName evidence="1">Uncharacterized protein</fullName>
    </submittedName>
</protein>
<organism evidence="1">
    <name type="scientific">marine sediment metagenome</name>
    <dbReference type="NCBI Taxonomy" id="412755"/>
    <lineage>
        <taxon>unclassified sequences</taxon>
        <taxon>metagenomes</taxon>
        <taxon>ecological metagenomes</taxon>
    </lineage>
</organism>
<comment type="caution">
    <text evidence="1">The sequence shown here is derived from an EMBL/GenBank/DDBJ whole genome shotgun (WGS) entry which is preliminary data.</text>
</comment>
<gene>
    <name evidence="1" type="ORF">LCGC14_2964110</name>
</gene>